<proteinExistence type="inferred from homology"/>
<comment type="caution">
    <text evidence="6">The sequence shown here is derived from an EMBL/GenBank/DDBJ whole genome shotgun (WGS) entry which is preliminary data.</text>
</comment>
<evidence type="ECO:0000259" key="5">
    <source>
        <dbReference type="Pfam" id="PF02784"/>
    </source>
</evidence>
<feature type="domain" description="Orn/DAP/Arg decarboxylase 2 N-terminal" evidence="5">
    <location>
        <begin position="51"/>
        <end position="297"/>
    </location>
</feature>
<name>A0ABV2BTK9_9GAMM</name>
<evidence type="ECO:0000313" key="6">
    <source>
        <dbReference type="EMBL" id="MET1255276.1"/>
    </source>
</evidence>
<keyword evidence="7" id="KW-1185">Reference proteome</keyword>
<evidence type="ECO:0000313" key="7">
    <source>
        <dbReference type="Proteomes" id="UP001548189"/>
    </source>
</evidence>
<protein>
    <submittedName>
        <fullName evidence="6">Pyridoxal-dependent decarboxylase, exosortase A system-associated</fullName>
    </submittedName>
</protein>
<keyword evidence="2" id="KW-0663">Pyridoxal phosphate</keyword>
<dbReference type="InterPro" id="IPR022644">
    <property type="entry name" value="De-COase2_N"/>
</dbReference>
<dbReference type="InterPro" id="IPR017530">
    <property type="entry name" value="DCO2ase_PEP1"/>
</dbReference>
<dbReference type="EMBL" id="JBEVCJ010000008">
    <property type="protein sequence ID" value="MET1255276.1"/>
    <property type="molecule type" value="Genomic_DNA"/>
</dbReference>
<dbReference type="InterPro" id="IPR000183">
    <property type="entry name" value="Orn/DAP/Arg_de-COase"/>
</dbReference>
<dbReference type="RefSeq" id="WP_353895860.1">
    <property type="nucleotide sequence ID" value="NZ_JBEVCJ010000008.1"/>
</dbReference>
<evidence type="ECO:0000256" key="2">
    <source>
        <dbReference type="ARBA" id="ARBA00022898"/>
    </source>
</evidence>
<dbReference type="PANTHER" id="PTHR43727:SF2">
    <property type="entry name" value="GROUP IV DECARBOXYLASE"/>
    <property type="match status" value="1"/>
</dbReference>
<sequence length="439" mass="47672">MNLTTKAKPQHAPMDQFKVHNNWLMVNGVSLERVKLRAGQTPFYAYDRSVISHKIAQLRQYMPQSLKLHYAMKANPMPAVVSFLNSQVDGIDVASGNELLVALNSGIAGHQISFAGPGKQSQELTMAIASSVTINVESFNELSNIARISDATGISAKVAVRVNPDFELKSSGMKMGGGPQQFGIDAEQVPKALLQIEALGLDYQGLHIFSGSQNLNQHAIMQTHRQIFELASRLQRSTNLELLTLNIGGGLGIPYFPGEMPLDIAPIGQALAELIDNLQAAHPNVEVAMELGRYIVGEAGIYVCEVVDIKESRGTRFAIVNGGLHHHLSASGNFGQVIRKNYPVAIGNKMISKKQSSDIAQNNTRLDQSVSQEKVSAEQLYPVQIVGPLCTPLDLLADKYELPAVEIGDLVVVYQSGAYGFTASPRDFLSHPQPVELLI</sequence>
<organism evidence="6 7">
    <name type="scientific">Aliikangiella maris</name>
    <dbReference type="NCBI Taxonomy" id="3162458"/>
    <lineage>
        <taxon>Bacteria</taxon>
        <taxon>Pseudomonadati</taxon>
        <taxon>Pseudomonadota</taxon>
        <taxon>Gammaproteobacteria</taxon>
        <taxon>Oceanospirillales</taxon>
        <taxon>Pleioneaceae</taxon>
        <taxon>Aliikangiella</taxon>
    </lineage>
</organism>
<dbReference type="InterPro" id="IPR029066">
    <property type="entry name" value="PLP-binding_barrel"/>
</dbReference>
<dbReference type="InterPro" id="IPR022657">
    <property type="entry name" value="De-COase2_CS"/>
</dbReference>
<gene>
    <name evidence="6" type="ORF">ABVT43_09085</name>
</gene>
<comment type="similarity">
    <text evidence="3">Belongs to the Orn/Lys/Arg decarboxylase class-II family.</text>
</comment>
<dbReference type="Gene3D" id="3.20.20.10">
    <property type="entry name" value="Alanine racemase"/>
    <property type="match status" value="1"/>
</dbReference>
<accession>A0ABV2BTK9</accession>
<dbReference type="SUPFAM" id="SSF50621">
    <property type="entry name" value="Alanine racemase C-terminal domain-like"/>
    <property type="match status" value="1"/>
</dbReference>
<dbReference type="Proteomes" id="UP001548189">
    <property type="component" value="Unassembled WGS sequence"/>
</dbReference>
<dbReference type="PANTHER" id="PTHR43727">
    <property type="entry name" value="DIAMINOPIMELATE DECARBOXYLASE"/>
    <property type="match status" value="1"/>
</dbReference>
<dbReference type="Pfam" id="PF00278">
    <property type="entry name" value="Orn_DAP_Arg_deC"/>
    <property type="match status" value="1"/>
</dbReference>
<evidence type="ECO:0000256" key="3">
    <source>
        <dbReference type="RuleBase" id="RU003737"/>
    </source>
</evidence>
<reference evidence="6 7" key="1">
    <citation type="submission" date="2024-06" db="EMBL/GenBank/DDBJ databases">
        <authorList>
            <person name="Li F."/>
        </authorList>
    </citation>
    <scope>NUCLEOTIDE SEQUENCE [LARGE SCALE GENOMIC DNA]</scope>
    <source>
        <strain evidence="6 7">GXAS 311</strain>
    </source>
</reference>
<dbReference type="PROSITE" id="PS00879">
    <property type="entry name" value="ODR_DC_2_2"/>
    <property type="match status" value="1"/>
</dbReference>
<dbReference type="Pfam" id="PF02784">
    <property type="entry name" value="Orn_Arg_deC_N"/>
    <property type="match status" value="1"/>
</dbReference>
<dbReference type="SUPFAM" id="SSF51419">
    <property type="entry name" value="PLP-binding barrel"/>
    <property type="match status" value="1"/>
</dbReference>
<dbReference type="PRINTS" id="PR01179">
    <property type="entry name" value="ODADCRBXLASE"/>
</dbReference>
<dbReference type="CDD" id="cd06839">
    <property type="entry name" value="PLPDE_III_Btrk_like"/>
    <property type="match status" value="1"/>
</dbReference>
<evidence type="ECO:0000256" key="1">
    <source>
        <dbReference type="ARBA" id="ARBA00001933"/>
    </source>
</evidence>
<dbReference type="InterPro" id="IPR009006">
    <property type="entry name" value="Ala_racemase/Decarboxylase_C"/>
</dbReference>
<dbReference type="Gene3D" id="2.40.37.10">
    <property type="entry name" value="Lyase, Ornithine Decarboxylase, Chain A, domain 1"/>
    <property type="match status" value="1"/>
</dbReference>
<dbReference type="InterPro" id="IPR022643">
    <property type="entry name" value="De-COase2_C"/>
</dbReference>
<dbReference type="NCBIfam" id="TIGR03099">
    <property type="entry name" value="dCO2ase_PEP1"/>
    <property type="match status" value="1"/>
</dbReference>
<evidence type="ECO:0000259" key="4">
    <source>
        <dbReference type="Pfam" id="PF00278"/>
    </source>
</evidence>
<feature type="domain" description="Orn/DAP/Arg decarboxylase 2 C-terminal" evidence="4">
    <location>
        <begin position="44"/>
        <end position="417"/>
    </location>
</feature>
<comment type="cofactor">
    <cofactor evidence="1">
        <name>pyridoxal 5'-phosphate</name>
        <dbReference type="ChEBI" id="CHEBI:597326"/>
    </cofactor>
</comment>